<evidence type="ECO:0000256" key="1">
    <source>
        <dbReference type="SAM" id="MobiDB-lite"/>
    </source>
</evidence>
<dbReference type="Proteomes" id="UP001595969">
    <property type="component" value="Unassembled WGS sequence"/>
</dbReference>
<evidence type="ECO:0000256" key="3">
    <source>
        <dbReference type="SAM" id="SignalP"/>
    </source>
</evidence>
<dbReference type="Pfam" id="PF04536">
    <property type="entry name" value="TPM_phosphatase"/>
    <property type="match status" value="1"/>
</dbReference>
<accession>A0ABV9MT69</accession>
<feature type="compositionally biased region" description="Gly residues" evidence="1">
    <location>
        <begin position="244"/>
        <end position="271"/>
    </location>
</feature>
<dbReference type="RefSeq" id="WP_204655019.1">
    <property type="nucleotide sequence ID" value="NZ_JAFBFD010000050.1"/>
</dbReference>
<gene>
    <name evidence="5" type="ORF">ACFO5I_00495</name>
</gene>
<keyword evidence="2" id="KW-0472">Membrane</keyword>
<feature type="domain" description="TPM" evidence="4">
    <location>
        <begin position="30"/>
        <end position="147"/>
    </location>
</feature>
<keyword evidence="2" id="KW-0812">Transmembrane</keyword>
<feature type="chain" id="PRO_5046871318" evidence="3">
    <location>
        <begin position="26"/>
        <end position="271"/>
    </location>
</feature>
<evidence type="ECO:0000256" key="2">
    <source>
        <dbReference type="SAM" id="Phobius"/>
    </source>
</evidence>
<name>A0ABV9MT69_9ENTE</name>
<keyword evidence="6" id="KW-1185">Reference proteome</keyword>
<keyword evidence="3" id="KW-0732">Signal</keyword>
<feature type="region of interest" description="Disordered" evidence="1">
    <location>
        <begin position="236"/>
        <end position="271"/>
    </location>
</feature>
<evidence type="ECO:0000313" key="5">
    <source>
        <dbReference type="EMBL" id="MFC4718249.1"/>
    </source>
</evidence>
<proteinExistence type="predicted"/>
<feature type="transmembrane region" description="Helical" evidence="2">
    <location>
        <begin position="179"/>
        <end position="197"/>
    </location>
</feature>
<reference evidence="6" key="1">
    <citation type="journal article" date="2019" name="Int. J. Syst. Evol. Microbiol.">
        <title>The Global Catalogue of Microorganisms (GCM) 10K type strain sequencing project: providing services to taxonomists for standard genome sequencing and annotation.</title>
        <authorList>
            <consortium name="The Broad Institute Genomics Platform"/>
            <consortium name="The Broad Institute Genome Sequencing Center for Infectious Disease"/>
            <person name="Wu L."/>
            <person name="Ma J."/>
        </authorList>
    </citation>
    <scope>NUCLEOTIDE SEQUENCE [LARGE SCALE GENOMIC DNA]</scope>
    <source>
        <strain evidence="6">CGMCC 1.19032</strain>
    </source>
</reference>
<dbReference type="Gene3D" id="3.10.310.50">
    <property type="match status" value="1"/>
</dbReference>
<protein>
    <submittedName>
        <fullName evidence="5">TPM domain-containing protein</fullName>
    </submittedName>
</protein>
<keyword evidence="2" id="KW-1133">Transmembrane helix</keyword>
<sequence>MKLYKIFFTFLLSLVFLCLPSSVLAASPTVDDQVGLFTPEEITTFNQQAQELNQKIKGEVFIVTTNTNTSSPETFADNYLRDRVGNDHNGAVLLLDMGQHEIYLSTSGNMIDYLTDQRLNTILDEIYEAMVAEDYGLAGRVFLTRAIAYVEAGVPRGHYRIDRDTGKITYYKVLTPFEALLSLLFALLISGIFFVVIKSRYQLKMGTYKYPFLEKSSFKVSGKEDTLIHSFVTTRRIPKPSSNSGGGSSGGGGSTTHSSGGGTFGGGGRSF</sequence>
<comment type="caution">
    <text evidence="5">The sequence shown here is derived from an EMBL/GenBank/DDBJ whole genome shotgun (WGS) entry which is preliminary data.</text>
</comment>
<dbReference type="InterPro" id="IPR007621">
    <property type="entry name" value="TPM_dom"/>
</dbReference>
<feature type="signal peptide" evidence="3">
    <location>
        <begin position="1"/>
        <end position="25"/>
    </location>
</feature>
<dbReference type="EMBL" id="JBHSGS010000005">
    <property type="protein sequence ID" value="MFC4718249.1"/>
    <property type="molecule type" value="Genomic_DNA"/>
</dbReference>
<evidence type="ECO:0000313" key="6">
    <source>
        <dbReference type="Proteomes" id="UP001595969"/>
    </source>
</evidence>
<evidence type="ECO:0000259" key="4">
    <source>
        <dbReference type="Pfam" id="PF04536"/>
    </source>
</evidence>
<organism evidence="5 6">
    <name type="scientific">Enterococcus lemanii</name>
    <dbReference type="NCBI Taxonomy" id="1159752"/>
    <lineage>
        <taxon>Bacteria</taxon>
        <taxon>Bacillati</taxon>
        <taxon>Bacillota</taxon>
        <taxon>Bacilli</taxon>
        <taxon>Lactobacillales</taxon>
        <taxon>Enterococcaceae</taxon>
        <taxon>Enterococcus</taxon>
    </lineage>
</organism>